<evidence type="ECO:0000256" key="11">
    <source>
        <dbReference type="SAM" id="Coils"/>
    </source>
</evidence>
<dbReference type="Proteomes" id="UP000092444">
    <property type="component" value="Unassembled WGS sequence"/>
</dbReference>
<evidence type="ECO:0000259" key="13">
    <source>
        <dbReference type="Pfam" id="PF18437"/>
    </source>
</evidence>
<dbReference type="Pfam" id="PF13874">
    <property type="entry name" value="Nup54"/>
    <property type="match status" value="1"/>
</dbReference>
<dbReference type="InterPro" id="IPR024864">
    <property type="entry name" value="Nup54/Nup57/Nup44"/>
</dbReference>
<keyword evidence="6" id="KW-0811">Translocation</keyword>
<dbReference type="InterPro" id="IPR001680">
    <property type="entry name" value="WD40_rpt"/>
</dbReference>
<dbReference type="Gene3D" id="2.130.10.10">
    <property type="entry name" value="YVTN repeat-like/Quinoprotein amine dehydrogenase"/>
    <property type="match status" value="2"/>
</dbReference>
<dbReference type="PANTHER" id="PTHR13000:SF0">
    <property type="entry name" value="NUCLEOPORIN P54"/>
    <property type="match status" value="1"/>
</dbReference>
<dbReference type="VEuPathDB" id="VectorBase:GMOY001756"/>
<dbReference type="AlphaFoldDB" id="A0A1B0FDV2"/>
<dbReference type="PROSITE" id="PS50082">
    <property type="entry name" value="WD_REPEATS_2"/>
    <property type="match status" value="1"/>
</dbReference>
<evidence type="ECO:0000256" key="7">
    <source>
        <dbReference type="ARBA" id="ARBA00023132"/>
    </source>
</evidence>
<dbReference type="SMART" id="SM00320">
    <property type="entry name" value="WD40"/>
    <property type="match status" value="4"/>
</dbReference>
<evidence type="ECO:0000256" key="8">
    <source>
        <dbReference type="ARBA" id="ARBA00023242"/>
    </source>
</evidence>
<dbReference type="Pfam" id="PF18437">
    <property type="entry name" value="Nup54_C"/>
    <property type="match status" value="1"/>
</dbReference>
<evidence type="ECO:0000256" key="1">
    <source>
        <dbReference type="ARBA" id="ARBA00004567"/>
    </source>
</evidence>
<keyword evidence="15" id="KW-1185">Reference proteome</keyword>
<evidence type="ECO:0000256" key="10">
    <source>
        <dbReference type="PROSITE-ProRule" id="PRU00221"/>
    </source>
</evidence>
<dbReference type="Pfam" id="PF00400">
    <property type="entry name" value="WD40"/>
    <property type="match status" value="1"/>
</dbReference>
<organism evidence="14 15">
    <name type="scientific">Glossina morsitans morsitans</name>
    <name type="common">Savannah tsetse fly</name>
    <dbReference type="NCBI Taxonomy" id="37546"/>
    <lineage>
        <taxon>Eukaryota</taxon>
        <taxon>Metazoa</taxon>
        <taxon>Ecdysozoa</taxon>
        <taxon>Arthropoda</taxon>
        <taxon>Hexapoda</taxon>
        <taxon>Insecta</taxon>
        <taxon>Pterygota</taxon>
        <taxon>Neoptera</taxon>
        <taxon>Endopterygota</taxon>
        <taxon>Diptera</taxon>
        <taxon>Brachycera</taxon>
        <taxon>Muscomorpha</taxon>
        <taxon>Hippoboscoidea</taxon>
        <taxon>Glossinidae</taxon>
        <taxon>Glossina</taxon>
    </lineage>
</organism>
<sequence>MSKRIIFEENLPTSDDEENGEPIEMDKDMCTSSEIDSLFTIKYKIAHEMSITMKRVFIMKLCTNTSFTKVAAGTSDATVYVYDICQERGLIKSARLPLISAQPASICGLNFLNEDSSTLVAGTTDGQLFLYDVRQNYCRVSFKSGAENLDIPKDYLCLDRNKNSRLLCVGTANYRDVVQLLFFDLRQRKLMGCYSQSHQDDMTDIKFHPQNPDILCTGSVDGLINIFDVQETSEEDALLNTFNTESSVYKLNWHYYRHKNLYEKDFISCITTTNDLKLYNCEEYDLVAEFEWPKITDAIKRKAPSNCHLINTHSTLDNKMFSLVGTNFNKGEILRSVQLTDQMIPLANFNGNKQIIRDSVFEMNSNALITGGEGGFLTLWTQEDRLNSSMQNNSQELKHKTSGFFSSFGTSGAGTSSAFGAPAASTGAGFGPQTSMGFGTAAAPTTTSTLGGFGNFGSATTTVPTLGGFGTFGTSTSNASAFGGFGSAAVTSSPTFAGFGTTAATSAPSFGLFGGTASTTTAPNFGAFGTQSSGFGPFGTGFNKTPNYTVTPGFAGFSGNTGFMMGQPQQPPTQISPDEAFAQSIFNVSIYGDERDTIIAKWNYLQAMWGIGKSFYSQTAPPVEITPQNYLCRFKAMGYIRLPGKDNKIGLVALNFNKPLSEVKSQQPQIVTALNTIFGNKPNLIVNIESSKEYEEKKCQLIIYLEEKIAIAPNETKRILATDLANYLNQDNIRPQLNNLGIIQVLALVLPDEDQLKEYLENAPKGIDPRMWRQAKLDNPDPSKFIPVPMIGFNELKWRIKCQENETETHALYLRKVEKDMAELRQRHAAAKAKIMEHKRKLAELSHTILKIIVKQECTRKVGLALTPEEERLRTKLENMQALVSAPTQFKGRISELLSQMRMQRNQYMLAGGSEYTIDKDSEEEMKTFLSMQQKAMEVLTDTVNKDLKALQIIIDGMPELVRG</sequence>
<feature type="domain" description="Nup54 C-terminal interacting" evidence="13">
    <location>
        <begin position="916"/>
        <end position="954"/>
    </location>
</feature>
<dbReference type="GO" id="GO:0006607">
    <property type="term" value="P:NLS-bearing protein import into nucleus"/>
    <property type="evidence" value="ECO:0007669"/>
    <property type="project" value="TreeGrafter"/>
</dbReference>
<protein>
    <submittedName>
        <fullName evidence="14">Uncharacterized protein</fullName>
    </submittedName>
</protein>
<keyword evidence="3" id="KW-0677">Repeat</keyword>
<evidence type="ECO:0000313" key="15">
    <source>
        <dbReference type="Proteomes" id="UP000092444"/>
    </source>
</evidence>
<dbReference type="EnsemblMetazoa" id="GMOY001756-RA">
    <property type="protein sequence ID" value="GMOY001756-PA"/>
    <property type="gene ID" value="GMOY001756"/>
</dbReference>
<dbReference type="GO" id="GO:0036228">
    <property type="term" value="P:protein localization to nuclear inner membrane"/>
    <property type="evidence" value="ECO:0007669"/>
    <property type="project" value="TreeGrafter"/>
</dbReference>
<dbReference type="GO" id="GO:0017056">
    <property type="term" value="F:structural constituent of nuclear pore"/>
    <property type="evidence" value="ECO:0007669"/>
    <property type="project" value="TreeGrafter"/>
</dbReference>
<evidence type="ECO:0000256" key="6">
    <source>
        <dbReference type="ARBA" id="ARBA00023010"/>
    </source>
</evidence>
<dbReference type="GO" id="GO:0051028">
    <property type="term" value="P:mRNA transport"/>
    <property type="evidence" value="ECO:0007669"/>
    <property type="project" value="UniProtKB-KW"/>
</dbReference>
<dbReference type="EMBL" id="CCAG010000540">
    <property type="status" value="NOT_ANNOTATED_CDS"/>
    <property type="molecule type" value="Genomic_DNA"/>
</dbReference>
<feature type="repeat" description="WD" evidence="10">
    <location>
        <begin position="195"/>
        <end position="237"/>
    </location>
</feature>
<evidence type="ECO:0000259" key="12">
    <source>
        <dbReference type="Pfam" id="PF13874"/>
    </source>
</evidence>
<evidence type="ECO:0000256" key="2">
    <source>
        <dbReference type="ARBA" id="ARBA00022448"/>
    </source>
</evidence>
<feature type="coiled-coil region" evidence="11">
    <location>
        <begin position="814"/>
        <end position="848"/>
    </location>
</feature>
<dbReference type="SUPFAM" id="SSF50978">
    <property type="entry name" value="WD40 repeat-like"/>
    <property type="match status" value="1"/>
</dbReference>
<keyword evidence="10" id="KW-0853">WD repeat</keyword>
<keyword evidence="2" id="KW-0813">Transport</keyword>
<keyword evidence="5" id="KW-0653">Protein transport</keyword>
<proteinExistence type="inferred from homology"/>
<keyword evidence="8" id="KW-0539">Nucleus</keyword>
<evidence type="ECO:0000256" key="9">
    <source>
        <dbReference type="ARBA" id="ARBA00060798"/>
    </source>
</evidence>
<name>A0A1B0FDV2_GLOMM</name>
<dbReference type="InterPro" id="IPR015943">
    <property type="entry name" value="WD40/YVTN_repeat-like_dom_sf"/>
</dbReference>
<evidence type="ECO:0000256" key="4">
    <source>
        <dbReference type="ARBA" id="ARBA00022816"/>
    </source>
</evidence>
<evidence type="ECO:0000256" key="3">
    <source>
        <dbReference type="ARBA" id="ARBA00022737"/>
    </source>
</evidence>
<accession>A0A1B0FDV2</accession>
<dbReference type="Gene3D" id="1.20.5.170">
    <property type="match status" value="1"/>
</dbReference>
<dbReference type="PANTHER" id="PTHR13000">
    <property type="entry name" value="NUCLEOPORIN P54"/>
    <property type="match status" value="1"/>
</dbReference>
<dbReference type="STRING" id="37546.A0A1B0FDV2"/>
<dbReference type="Gene3D" id="1.20.5.490">
    <property type="entry name" value="Single helix bin"/>
    <property type="match status" value="1"/>
</dbReference>
<comment type="similarity">
    <text evidence="9">Belongs to the NUP54 family.</text>
</comment>
<reference evidence="14" key="1">
    <citation type="submission" date="2020-05" db="UniProtKB">
        <authorList>
            <consortium name="EnsemblMetazoa"/>
        </authorList>
    </citation>
    <scope>IDENTIFICATION</scope>
    <source>
        <strain evidence="14">Yale</strain>
    </source>
</reference>
<dbReference type="InterPro" id="IPR040985">
    <property type="entry name" value="Nup54_C"/>
</dbReference>
<dbReference type="InterPro" id="IPR025712">
    <property type="entry name" value="Nup54_alpha-helical_dom"/>
</dbReference>
<evidence type="ECO:0000256" key="5">
    <source>
        <dbReference type="ARBA" id="ARBA00022927"/>
    </source>
</evidence>
<dbReference type="FunFam" id="1.20.5.490:FF:000003">
    <property type="entry name" value="nucleoporin p54 isoform X1"/>
    <property type="match status" value="1"/>
</dbReference>
<keyword evidence="4" id="KW-0509">mRNA transport</keyword>
<keyword evidence="11" id="KW-0175">Coiled coil</keyword>
<dbReference type="EMBL" id="CCAG010000539">
    <property type="status" value="NOT_ANNOTATED_CDS"/>
    <property type="molecule type" value="Genomic_DNA"/>
</dbReference>
<comment type="subcellular location">
    <subcellularLocation>
        <location evidence="1">Nucleus</location>
        <location evidence="1">Nuclear pore complex</location>
    </subcellularLocation>
</comment>
<dbReference type="GO" id="GO:0006999">
    <property type="term" value="P:nuclear pore organization"/>
    <property type="evidence" value="ECO:0007669"/>
    <property type="project" value="TreeGrafter"/>
</dbReference>
<keyword evidence="7" id="KW-0906">Nuclear pore complex</keyword>
<dbReference type="InterPro" id="IPR036322">
    <property type="entry name" value="WD40_repeat_dom_sf"/>
</dbReference>
<dbReference type="GO" id="GO:0044613">
    <property type="term" value="C:nuclear pore central transport channel"/>
    <property type="evidence" value="ECO:0007669"/>
    <property type="project" value="TreeGrafter"/>
</dbReference>
<evidence type="ECO:0000313" key="14">
    <source>
        <dbReference type="EnsemblMetazoa" id="GMOY001756-PA"/>
    </source>
</evidence>
<feature type="domain" description="Nucleoporin Nup54 alpha-helical" evidence="12">
    <location>
        <begin position="764"/>
        <end position="901"/>
    </location>
</feature>